<keyword evidence="1" id="KW-0472">Membrane</keyword>
<feature type="transmembrane region" description="Helical" evidence="1">
    <location>
        <begin position="44"/>
        <end position="69"/>
    </location>
</feature>
<feature type="transmembrane region" description="Helical" evidence="1">
    <location>
        <begin position="75"/>
        <end position="97"/>
    </location>
</feature>
<organism evidence="2 3">
    <name type="scientific">Carya illinoinensis</name>
    <name type="common">Pecan</name>
    <dbReference type="NCBI Taxonomy" id="32201"/>
    <lineage>
        <taxon>Eukaryota</taxon>
        <taxon>Viridiplantae</taxon>
        <taxon>Streptophyta</taxon>
        <taxon>Embryophyta</taxon>
        <taxon>Tracheophyta</taxon>
        <taxon>Spermatophyta</taxon>
        <taxon>Magnoliopsida</taxon>
        <taxon>eudicotyledons</taxon>
        <taxon>Gunneridae</taxon>
        <taxon>Pentapetalae</taxon>
        <taxon>rosids</taxon>
        <taxon>fabids</taxon>
        <taxon>Fagales</taxon>
        <taxon>Juglandaceae</taxon>
        <taxon>Carya</taxon>
    </lineage>
</organism>
<evidence type="ECO:0008006" key="4">
    <source>
        <dbReference type="Google" id="ProtNLM"/>
    </source>
</evidence>
<evidence type="ECO:0000256" key="1">
    <source>
        <dbReference type="SAM" id="Phobius"/>
    </source>
</evidence>
<proteinExistence type="predicted"/>
<name>A0A922FQN0_CARIL</name>
<keyword evidence="1" id="KW-0812">Transmembrane</keyword>
<accession>A0A922FQN0</accession>
<protein>
    <recommendedName>
        <fullName evidence="4">Transmembrane protein</fullName>
    </recommendedName>
</protein>
<comment type="caution">
    <text evidence="2">The sequence shown here is derived from an EMBL/GenBank/DDBJ whole genome shotgun (WGS) entry which is preliminary data.</text>
</comment>
<keyword evidence="1" id="KW-1133">Transmembrane helix</keyword>
<evidence type="ECO:0000313" key="3">
    <source>
        <dbReference type="Proteomes" id="UP000811246"/>
    </source>
</evidence>
<reference evidence="2" key="1">
    <citation type="submission" date="2021-01" db="EMBL/GenBank/DDBJ databases">
        <authorList>
            <person name="Lovell J.T."/>
            <person name="Bentley N."/>
            <person name="Bhattarai G."/>
            <person name="Jenkins J.W."/>
            <person name="Sreedasyam A."/>
            <person name="Alarcon Y."/>
            <person name="Bock C."/>
            <person name="Boston L."/>
            <person name="Carlson J."/>
            <person name="Cervantes K."/>
            <person name="Clermont K."/>
            <person name="Krom N."/>
            <person name="Kubenka K."/>
            <person name="Mamidi S."/>
            <person name="Mattison C."/>
            <person name="Monteros M."/>
            <person name="Pisani C."/>
            <person name="Plott C."/>
            <person name="Rajasekar S."/>
            <person name="Rhein H.S."/>
            <person name="Rohla C."/>
            <person name="Song M."/>
            <person name="Hilaire R.S."/>
            <person name="Shu S."/>
            <person name="Wells L."/>
            <person name="Wang X."/>
            <person name="Webber J."/>
            <person name="Heerema R.J."/>
            <person name="Klein P."/>
            <person name="Conner P."/>
            <person name="Grauke L."/>
            <person name="Grimwood J."/>
            <person name="Schmutz J."/>
            <person name="Randall J.J."/>
        </authorList>
    </citation>
    <scope>NUCLEOTIDE SEQUENCE</scope>
    <source>
        <tissue evidence="2">Leaf</tissue>
    </source>
</reference>
<gene>
    <name evidence="2" type="ORF">I3842_02G018100</name>
</gene>
<sequence>MCSHLFIDTSGALELHFLPSFFSLPAPCTSPSLHYVFLPCCRRLLLPLLSILVFPHFFLQTGVCCRVFLHFRWVWPSSLCASFLFFFSCLLPFYCGVKSPLFLL</sequence>
<dbReference type="Proteomes" id="UP000811246">
    <property type="component" value="Chromosome 2"/>
</dbReference>
<evidence type="ECO:0000313" key="2">
    <source>
        <dbReference type="EMBL" id="KAG6725157.1"/>
    </source>
</evidence>
<dbReference type="AlphaFoldDB" id="A0A922FQN0"/>
<dbReference type="EMBL" id="CM031826">
    <property type="protein sequence ID" value="KAG6725157.1"/>
    <property type="molecule type" value="Genomic_DNA"/>
</dbReference>